<gene>
    <name evidence="2" type="ORF">LMG29542_03406</name>
</gene>
<feature type="region of interest" description="Disordered" evidence="1">
    <location>
        <begin position="76"/>
        <end position="98"/>
    </location>
</feature>
<evidence type="ECO:0000313" key="2">
    <source>
        <dbReference type="EMBL" id="CAB3758692.1"/>
    </source>
</evidence>
<accession>A0A6J5E0L0</accession>
<dbReference type="AlphaFoldDB" id="A0A6J5E0L0"/>
<keyword evidence="3" id="KW-1185">Reference proteome</keyword>
<organism evidence="2 3">
    <name type="scientific">Paraburkholderia humisilvae</name>
    <dbReference type="NCBI Taxonomy" id="627669"/>
    <lineage>
        <taxon>Bacteria</taxon>
        <taxon>Pseudomonadati</taxon>
        <taxon>Pseudomonadota</taxon>
        <taxon>Betaproteobacteria</taxon>
        <taxon>Burkholderiales</taxon>
        <taxon>Burkholderiaceae</taxon>
        <taxon>Paraburkholderia</taxon>
    </lineage>
</organism>
<evidence type="ECO:0000256" key="1">
    <source>
        <dbReference type="SAM" id="MobiDB-lite"/>
    </source>
</evidence>
<evidence type="ECO:0000313" key="3">
    <source>
        <dbReference type="Proteomes" id="UP000494363"/>
    </source>
</evidence>
<dbReference type="EMBL" id="CADIKH010000014">
    <property type="protein sequence ID" value="CAB3758692.1"/>
    <property type="molecule type" value="Genomic_DNA"/>
</dbReference>
<sequence>MAKGSVTLGEVATRASHIEVACTRCERRGRYRLARLVASYGEDFPMTDLGAEIADCPKRHAAITERCDVYFPGLRKIMDPNGETPRSPAQDHGDDDDE</sequence>
<name>A0A6J5E0L0_9BURK</name>
<proteinExistence type="predicted"/>
<protein>
    <submittedName>
        <fullName evidence="2">Uncharacterized protein</fullName>
    </submittedName>
</protein>
<reference evidence="2 3" key="1">
    <citation type="submission" date="2020-04" db="EMBL/GenBank/DDBJ databases">
        <authorList>
            <person name="De Canck E."/>
        </authorList>
    </citation>
    <scope>NUCLEOTIDE SEQUENCE [LARGE SCALE GENOMIC DNA]</scope>
    <source>
        <strain evidence="2 3">LMG 29542</strain>
    </source>
</reference>
<dbReference type="Proteomes" id="UP000494363">
    <property type="component" value="Unassembled WGS sequence"/>
</dbReference>